<feature type="region of interest" description="Disordered" evidence="15">
    <location>
        <begin position="1"/>
        <end position="34"/>
    </location>
</feature>
<feature type="transmembrane region" description="Helical" evidence="16">
    <location>
        <begin position="101"/>
        <end position="122"/>
    </location>
</feature>
<dbReference type="InterPro" id="IPR023346">
    <property type="entry name" value="Lysozyme-like_dom_sf"/>
</dbReference>
<dbReference type="Proteomes" id="UP000094622">
    <property type="component" value="Unassembled WGS sequence"/>
</dbReference>
<name>A0A1E3H7E7_9HYPH</name>
<evidence type="ECO:0000256" key="14">
    <source>
        <dbReference type="ARBA" id="ARBA00049902"/>
    </source>
</evidence>
<keyword evidence="4" id="KW-0121">Carboxypeptidase</keyword>
<evidence type="ECO:0000256" key="16">
    <source>
        <dbReference type="SAM" id="Phobius"/>
    </source>
</evidence>
<organism evidence="19 20">
    <name type="scientific">Methylobrevis pamukkalensis</name>
    <dbReference type="NCBI Taxonomy" id="1439726"/>
    <lineage>
        <taxon>Bacteria</taxon>
        <taxon>Pseudomonadati</taxon>
        <taxon>Pseudomonadota</taxon>
        <taxon>Alphaproteobacteria</taxon>
        <taxon>Hyphomicrobiales</taxon>
        <taxon>Pleomorphomonadaceae</taxon>
        <taxon>Methylobrevis</taxon>
    </lineage>
</organism>
<dbReference type="PANTHER" id="PTHR32282:SF33">
    <property type="entry name" value="PEPTIDOGLYCAN GLYCOSYLTRANSFERASE"/>
    <property type="match status" value="1"/>
</dbReference>
<comment type="catalytic activity">
    <reaction evidence="14">
        <text>[GlcNAc-(1-&gt;4)-Mur2Ac(oyl-L-Ala-gamma-D-Glu-L-Lys-D-Ala-D-Ala)](n)-di-trans,octa-cis-undecaprenyl diphosphate + beta-D-GlcNAc-(1-&gt;4)-Mur2Ac(oyl-L-Ala-gamma-D-Glu-L-Lys-D-Ala-D-Ala)-di-trans,octa-cis-undecaprenyl diphosphate = [GlcNAc-(1-&gt;4)-Mur2Ac(oyl-L-Ala-gamma-D-Glu-L-Lys-D-Ala-D-Ala)](n+1)-di-trans,octa-cis-undecaprenyl diphosphate + di-trans,octa-cis-undecaprenyl diphosphate + H(+)</text>
        <dbReference type="Rhea" id="RHEA:23708"/>
        <dbReference type="Rhea" id="RHEA-COMP:9602"/>
        <dbReference type="Rhea" id="RHEA-COMP:9603"/>
        <dbReference type="ChEBI" id="CHEBI:15378"/>
        <dbReference type="ChEBI" id="CHEBI:58405"/>
        <dbReference type="ChEBI" id="CHEBI:60033"/>
        <dbReference type="ChEBI" id="CHEBI:78435"/>
        <dbReference type="EC" id="2.4.99.28"/>
    </reaction>
</comment>
<evidence type="ECO:0000313" key="19">
    <source>
        <dbReference type="EMBL" id="ODN72242.1"/>
    </source>
</evidence>
<keyword evidence="7" id="KW-0808">Transferase</keyword>
<dbReference type="OrthoDB" id="9766909at2"/>
<dbReference type="GO" id="GO:0009252">
    <property type="term" value="P:peptidoglycan biosynthetic process"/>
    <property type="evidence" value="ECO:0007669"/>
    <property type="project" value="UniProtKB-UniPathway"/>
</dbReference>
<dbReference type="Gene3D" id="1.10.3810.10">
    <property type="entry name" value="Biosynthetic peptidoglycan transglycosylase-like"/>
    <property type="match status" value="1"/>
</dbReference>
<dbReference type="GO" id="GO:0071555">
    <property type="term" value="P:cell wall organization"/>
    <property type="evidence" value="ECO:0007669"/>
    <property type="project" value="UniProtKB-KW"/>
</dbReference>
<dbReference type="InterPro" id="IPR001460">
    <property type="entry name" value="PCN-bd_Tpept"/>
</dbReference>
<protein>
    <submittedName>
        <fullName evidence="19">Penicillin-binding protein 2D</fullName>
    </submittedName>
</protein>
<comment type="similarity">
    <text evidence="2">In the C-terminal section; belongs to the transpeptidase family.</text>
</comment>
<dbReference type="GO" id="GO:0030288">
    <property type="term" value="C:outer membrane-bounded periplasmic space"/>
    <property type="evidence" value="ECO:0007669"/>
    <property type="project" value="TreeGrafter"/>
</dbReference>
<evidence type="ECO:0000256" key="9">
    <source>
        <dbReference type="ARBA" id="ARBA00022960"/>
    </source>
</evidence>
<dbReference type="GO" id="GO:0008955">
    <property type="term" value="F:peptidoglycan glycosyltransferase activity"/>
    <property type="evidence" value="ECO:0007669"/>
    <property type="project" value="UniProtKB-EC"/>
</dbReference>
<evidence type="ECO:0000313" key="20">
    <source>
        <dbReference type="Proteomes" id="UP000094622"/>
    </source>
</evidence>
<dbReference type="PANTHER" id="PTHR32282">
    <property type="entry name" value="BINDING PROTEIN TRANSPEPTIDASE, PUTATIVE-RELATED"/>
    <property type="match status" value="1"/>
</dbReference>
<evidence type="ECO:0000256" key="1">
    <source>
        <dbReference type="ARBA" id="ARBA00004752"/>
    </source>
</evidence>
<keyword evidence="9" id="KW-0133">Cell shape</keyword>
<evidence type="ECO:0000256" key="4">
    <source>
        <dbReference type="ARBA" id="ARBA00022645"/>
    </source>
</evidence>
<dbReference type="FunFam" id="1.10.3810.10:FF:000001">
    <property type="entry name" value="Penicillin-binding protein 1A"/>
    <property type="match status" value="1"/>
</dbReference>
<dbReference type="UniPathway" id="UPA00219"/>
<keyword evidence="5" id="KW-0645">Protease</keyword>
<evidence type="ECO:0000256" key="5">
    <source>
        <dbReference type="ARBA" id="ARBA00022670"/>
    </source>
</evidence>
<dbReference type="EMBL" id="MCRJ01000005">
    <property type="protein sequence ID" value="ODN72242.1"/>
    <property type="molecule type" value="Genomic_DNA"/>
</dbReference>
<evidence type="ECO:0000259" key="18">
    <source>
        <dbReference type="Pfam" id="PF00912"/>
    </source>
</evidence>
<evidence type="ECO:0000256" key="10">
    <source>
        <dbReference type="ARBA" id="ARBA00022984"/>
    </source>
</evidence>
<dbReference type="SUPFAM" id="SSF53955">
    <property type="entry name" value="Lysozyme-like"/>
    <property type="match status" value="1"/>
</dbReference>
<dbReference type="Pfam" id="PF00905">
    <property type="entry name" value="Transpeptidase"/>
    <property type="match status" value="1"/>
</dbReference>
<evidence type="ECO:0000256" key="3">
    <source>
        <dbReference type="ARBA" id="ARBA00007739"/>
    </source>
</evidence>
<dbReference type="PATRIC" id="fig|1439726.3.peg.457"/>
<comment type="pathway">
    <text evidence="1">Cell wall biogenesis; peptidoglycan biosynthesis.</text>
</comment>
<evidence type="ECO:0000256" key="12">
    <source>
        <dbReference type="ARBA" id="ARBA00023316"/>
    </source>
</evidence>
<evidence type="ECO:0000256" key="7">
    <source>
        <dbReference type="ARBA" id="ARBA00022679"/>
    </source>
</evidence>
<keyword evidence="8" id="KW-0378">Hydrolase</keyword>
<dbReference type="GO" id="GO:0008658">
    <property type="term" value="F:penicillin binding"/>
    <property type="evidence" value="ECO:0007669"/>
    <property type="project" value="InterPro"/>
</dbReference>
<evidence type="ECO:0000256" key="15">
    <source>
        <dbReference type="SAM" id="MobiDB-lite"/>
    </source>
</evidence>
<evidence type="ECO:0000256" key="11">
    <source>
        <dbReference type="ARBA" id="ARBA00023268"/>
    </source>
</evidence>
<keyword evidence="16" id="KW-0472">Membrane</keyword>
<evidence type="ECO:0000256" key="13">
    <source>
        <dbReference type="ARBA" id="ARBA00034000"/>
    </source>
</evidence>
<comment type="caution">
    <text evidence="19">The sequence shown here is derived from an EMBL/GenBank/DDBJ whole genome shotgun (WGS) entry which is preliminary data.</text>
</comment>
<dbReference type="GO" id="GO:0009002">
    <property type="term" value="F:serine-type D-Ala-D-Ala carboxypeptidase activity"/>
    <property type="evidence" value="ECO:0007669"/>
    <property type="project" value="UniProtKB-EC"/>
</dbReference>
<evidence type="ECO:0000256" key="2">
    <source>
        <dbReference type="ARBA" id="ARBA00007090"/>
    </source>
</evidence>
<feature type="domain" description="Glycosyl transferase family 51" evidence="18">
    <location>
        <begin position="159"/>
        <end position="320"/>
    </location>
</feature>
<dbReference type="InterPro" id="IPR001264">
    <property type="entry name" value="Glyco_trans_51"/>
</dbReference>
<evidence type="ECO:0000256" key="8">
    <source>
        <dbReference type="ARBA" id="ARBA00022801"/>
    </source>
</evidence>
<dbReference type="InterPro" id="IPR050396">
    <property type="entry name" value="Glycosyltr_51/Transpeptidase"/>
</dbReference>
<evidence type="ECO:0000259" key="17">
    <source>
        <dbReference type="Pfam" id="PF00905"/>
    </source>
</evidence>
<keyword evidence="16" id="KW-0812">Transmembrane</keyword>
<keyword evidence="11" id="KW-0511">Multifunctional enzyme</keyword>
<keyword evidence="6" id="KW-0328">Glycosyltransferase</keyword>
<accession>A0A1E3H7E7</accession>
<keyword evidence="10" id="KW-0573">Peptidoglycan synthesis</keyword>
<proteinExistence type="inferred from homology"/>
<dbReference type="AlphaFoldDB" id="A0A1E3H7E7"/>
<dbReference type="Pfam" id="PF00912">
    <property type="entry name" value="Transgly"/>
    <property type="match status" value="1"/>
</dbReference>
<dbReference type="RefSeq" id="WP_069305622.1">
    <property type="nucleotide sequence ID" value="NZ_MCRJ01000005.1"/>
</dbReference>
<comment type="catalytic activity">
    <reaction evidence="13">
        <text>Preferential cleavage: (Ac)2-L-Lys-D-Ala-|-D-Ala. Also transpeptidation of peptidyl-alanyl moieties that are N-acyl substituents of D-alanine.</text>
        <dbReference type="EC" id="3.4.16.4"/>
    </reaction>
</comment>
<sequence length="729" mass="77782">MRPHTGTAGDADETSAGAAEADARPPTQGGPTFRDSRAAARALLGALAGDARDALGTLRRNFAGREKIATALAFRPRLSAGPRPGLASKRRNLPALRRRRGLVAMVAGVVVLAPVAFASAALSDVAWDDISVDLRDTVVVLEDQGGAPLIRPAEYRAAHAPRSAFPPILVDAVLSVEDRRFYDHFGIDVFGIGRASLANLAAGRVVQGGSTLTQQLVKVSYLETGRTWKRKFQELVLTLWLEHKLDKDEILTRYLNAIYLGSGATGMPAAAEVYFAKDVADLTPAEAAMLAGIIHAPSVRNPLADIDGARRRAHVVVGAMVDNGRLSANDARAVHADIDRLQPAERPGQAGRWFSDWVGPDALKLAGADRGTVRFRTTMDPDLQALAEEVVTETLAREGAAAGATEGALVAMRPDGAVVALVGGADHAANAFNRATSAKRQPGSAFKLFVYYAALKAGLHPRDRISDRPIEVEGWEPENYDGQHRGRVSLAEAFARSLNAATVRLAEHVGRDKVVAAARELGIDADLPETASLALGTAGMSLLDLTGAYASVRAGVAPIEPYGLLSYRGGQGRSTQLGSPKQPAVDLTPYQNDLVGMLRTVVERGTGREARLGGFAAGKTGTSQNHRDAWFVGFTEPLVVGVWVGNDDETPMREVTGGGLPAEIWRRFMERAAEVEMDIPPAERPAAATQVAADGAMCNIDVCSRFYRSFRASDCSYQPYRGARRLCER</sequence>
<keyword evidence="12" id="KW-0961">Cell wall biogenesis/degradation</keyword>
<evidence type="ECO:0000256" key="6">
    <source>
        <dbReference type="ARBA" id="ARBA00022676"/>
    </source>
</evidence>
<dbReference type="SUPFAM" id="SSF56601">
    <property type="entry name" value="beta-lactamase/transpeptidase-like"/>
    <property type="match status" value="1"/>
</dbReference>
<gene>
    <name evidence="19" type="primary">pbpG_1</name>
    <name evidence="19" type="ORF">A6302_00431</name>
</gene>
<reference evidence="19 20" key="1">
    <citation type="submission" date="2016-07" db="EMBL/GenBank/DDBJ databases">
        <title>Draft Genome Sequence of Methylobrevis pamukkalensis PK2.</title>
        <authorList>
            <person name="Vasilenko O.V."/>
            <person name="Doronina N.V."/>
            <person name="Shmareva M.N."/>
            <person name="Tarlachkov S.V."/>
            <person name="Mustakhimov I."/>
            <person name="Trotsenko Y.A."/>
        </authorList>
    </citation>
    <scope>NUCLEOTIDE SEQUENCE [LARGE SCALE GENOMIC DNA]</scope>
    <source>
        <strain evidence="19 20">PK2</strain>
    </source>
</reference>
<dbReference type="GO" id="GO:0008360">
    <property type="term" value="P:regulation of cell shape"/>
    <property type="evidence" value="ECO:0007669"/>
    <property type="project" value="UniProtKB-KW"/>
</dbReference>
<feature type="domain" description="Penicillin-binding protein transpeptidase" evidence="17">
    <location>
        <begin position="407"/>
        <end position="669"/>
    </location>
</feature>
<dbReference type="NCBIfam" id="TIGR02074">
    <property type="entry name" value="PBP_1a_fam"/>
    <property type="match status" value="1"/>
</dbReference>
<comment type="similarity">
    <text evidence="3">In the N-terminal section; belongs to the glycosyltransferase 51 family.</text>
</comment>
<keyword evidence="20" id="KW-1185">Reference proteome</keyword>
<dbReference type="GO" id="GO:0006508">
    <property type="term" value="P:proteolysis"/>
    <property type="evidence" value="ECO:0007669"/>
    <property type="project" value="UniProtKB-KW"/>
</dbReference>
<dbReference type="InterPro" id="IPR036950">
    <property type="entry name" value="PBP_transglycosylase"/>
</dbReference>
<keyword evidence="16" id="KW-1133">Transmembrane helix</keyword>
<dbReference type="Gene3D" id="3.40.710.10">
    <property type="entry name" value="DD-peptidase/beta-lactamase superfamily"/>
    <property type="match status" value="1"/>
</dbReference>
<dbReference type="InterPro" id="IPR012338">
    <property type="entry name" value="Beta-lactam/transpept-like"/>
</dbReference>